<comment type="similarity">
    <text evidence="2">Belongs to the FAD-binding oxidoreductase/transferase type 4 family.</text>
</comment>
<keyword evidence="3" id="KW-0285">Flavoprotein</keyword>
<dbReference type="PROSITE" id="PS51387">
    <property type="entry name" value="FAD_PCMH"/>
    <property type="match status" value="1"/>
</dbReference>
<comment type="cofactor">
    <cofactor evidence="1">
        <name>FAD</name>
        <dbReference type="ChEBI" id="CHEBI:57692"/>
    </cofactor>
</comment>
<evidence type="ECO:0000313" key="6">
    <source>
        <dbReference type="EMBL" id="KKC41488.1"/>
    </source>
</evidence>
<dbReference type="Gene3D" id="3.30.465.10">
    <property type="match status" value="1"/>
</dbReference>
<keyword evidence="4" id="KW-0274">FAD</keyword>
<dbReference type="GO" id="GO:0003824">
    <property type="term" value="F:catalytic activity"/>
    <property type="evidence" value="ECO:0007669"/>
    <property type="project" value="InterPro"/>
</dbReference>
<dbReference type="Gene3D" id="3.30.43.10">
    <property type="entry name" value="Uridine Diphospho-n-acetylenolpyruvylglucosamine Reductase, domain 2"/>
    <property type="match status" value="1"/>
</dbReference>
<dbReference type="InterPro" id="IPR016166">
    <property type="entry name" value="FAD-bd_PCMH"/>
</dbReference>
<name>A0A0F5QLA8_9HYPH</name>
<keyword evidence="7" id="KW-1185">Reference proteome</keyword>
<dbReference type="STRING" id="1293439.WH87_00645"/>
<dbReference type="Gene3D" id="1.10.45.10">
    <property type="entry name" value="Vanillyl-alcohol Oxidase, Chain A, domain 4"/>
    <property type="match status" value="1"/>
</dbReference>
<dbReference type="InterPro" id="IPR016169">
    <property type="entry name" value="FAD-bd_PCMH_sub2"/>
</dbReference>
<reference evidence="6 7" key="1">
    <citation type="submission" date="2015-03" db="EMBL/GenBank/DDBJ databases">
        <authorList>
            <person name="Lepp D."/>
            <person name="Hassan Y.I."/>
            <person name="Li X.-Z."/>
            <person name="Zhou T."/>
        </authorList>
    </citation>
    <scope>NUCLEOTIDE SEQUENCE [LARGE SCALE GENOMIC DNA]</scope>
    <source>
        <strain evidence="6 7">E84</strain>
    </source>
</reference>
<comment type="caution">
    <text evidence="6">The sequence shown here is derived from an EMBL/GenBank/DDBJ whole genome shotgun (WGS) entry which is preliminary data.</text>
</comment>
<dbReference type="InterPro" id="IPR051264">
    <property type="entry name" value="FAD-oxidored/transferase_4"/>
</dbReference>
<dbReference type="GO" id="GO:0071949">
    <property type="term" value="F:FAD binding"/>
    <property type="evidence" value="ECO:0007669"/>
    <property type="project" value="InterPro"/>
</dbReference>
<dbReference type="InterPro" id="IPR016171">
    <property type="entry name" value="Vanillyl_alc_oxidase_C-sub2"/>
</dbReference>
<evidence type="ECO:0000313" key="7">
    <source>
        <dbReference type="Proteomes" id="UP000033411"/>
    </source>
</evidence>
<dbReference type="SUPFAM" id="SSF56176">
    <property type="entry name" value="FAD-binding/transporter-associated domain-like"/>
    <property type="match status" value="1"/>
</dbReference>
<accession>A0A0F5QLA8</accession>
<feature type="domain" description="FAD-binding PCMH-type" evidence="5">
    <location>
        <begin position="39"/>
        <end position="219"/>
    </location>
</feature>
<dbReference type="InterPro" id="IPR006094">
    <property type="entry name" value="Oxid_FAD_bind_N"/>
</dbReference>
<evidence type="ECO:0000256" key="2">
    <source>
        <dbReference type="ARBA" id="ARBA00008000"/>
    </source>
</evidence>
<organism evidence="6 7">
    <name type="scientific">Devosia epidermidihirudinis</name>
    <dbReference type="NCBI Taxonomy" id="1293439"/>
    <lineage>
        <taxon>Bacteria</taxon>
        <taxon>Pseudomonadati</taxon>
        <taxon>Pseudomonadota</taxon>
        <taxon>Alphaproteobacteria</taxon>
        <taxon>Hyphomicrobiales</taxon>
        <taxon>Devosiaceae</taxon>
        <taxon>Devosia</taxon>
    </lineage>
</organism>
<evidence type="ECO:0000259" key="5">
    <source>
        <dbReference type="PROSITE" id="PS51387"/>
    </source>
</evidence>
<dbReference type="RefSeq" id="WP_046137746.1">
    <property type="nucleotide sequence ID" value="NZ_LANJ01000001.1"/>
</dbReference>
<proteinExistence type="inferred from homology"/>
<dbReference type="InterPro" id="IPR016164">
    <property type="entry name" value="FAD-linked_Oxase-like_C"/>
</dbReference>
<dbReference type="GO" id="GO:0022904">
    <property type="term" value="P:respiratory electron transport chain"/>
    <property type="evidence" value="ECO:0007669"/>
    <property type="project" value="TreeGrafter"/>
</dbReference>
<dbReference type="InterPro" id="IPR016167">
    <property type="entry name" value="FAD-bd_PCMH_sub1"/>
</dbReference>
<dbReference type="SUPFAM" id="SSF55103">
    <property type="entry name" value="FAD-linked oxidases, C-terminal domain"/>
    <property type="match status" value="1"/>
</dbReference>
<sequence length="471" mass="49841">MPLSAAETITQLTGIIGADFVIGEPQRMTSYLNEPRKRFHTGAAAIALPGSVAEVQAILRWANANGVGIIPQGGNTGLVGGQVPLRGDEVILSTARLDRIRAIDPAAGTMTAESGVILANAHTAAENAGVILPLWLASQGSARIGGVLSTNAGGVNVLAYGNARDLTMGVEAVLADGRLYQGLNSLKKDNTGYDLKNLLVGAEGTLGIITAATLKIFPQPEDYETAMVSIANLDAALELFQYLRARARRRLSAYEIIPRLGLDMQLRQGMLDRDPTPGPSPWYALIEVARLTKGASGTLMAAIEGAFSEGILENAVFAESLSDRTRMWAAREQMSEVQSKEGASIKHDVSVPIAEIPRLISEGIAAVERLVPGIRPVPFGHMGDGNIHFNFSQPVGADPKAFMAGAEPIHNAIYDIVLKLGGSVSAEHGIGQLKVDLLRQVKDPVALEMMRSIKTALDPNGILNPGKVLGF</sequence>
<dbReference type="Proteomes" id="UP000033411">
    <property type="component" value="Unassembled WGS sequence"/>
</dbReference>
<dbReference type="Gene3D" id="3.30.70.2740">
    <property type="match status" value="1"/>
</dbReference>
<dbReference type="InterPro" id="IPR036318">
    <property type="entry name" value="FAD-bd_PCMH-like_sf"/>
</dbReference>
<dbReference type="Pfam" id="PF01565">
    <property type="entry name" value="FAD_binding_4"/>
    <property type="match status" value="1"/>
</dbReference>
<dbReference type="PANTHER" id="PTHR43716">
    <property type="entry name" value="D-2-HYDROXYGLUTARATE DEHYDROGENASE, MITOCHONDRIAL"/>
    <property type="match status" value="1"/>
</dbReference>
<dbReference type="OrthoDB" id="9809290at2"/>
<dbReference type="PANTHER" id="PTHR43716:SF2">
    <property type="entry name" value="BLL6224 PROTEIN"/>
    <property type="match status" value="1"/>
</dbReference>
<dbReference type="EMBL" id="LANJ01000001">
    <property type="protein sequence ID" value="KKC41488.1"/>
    <property type="molecule type" value="Genomic_DNA"/>
</dbReference>
<dbReference type="Pfam" id="PF02913">
    <property type="entry name" value="FAD-oxidase_C"/>
    <property type="match status" value="1"/>
</dbReference>
<dbReference type="Gene3D" id="3.30.70.2190">
    <property type="match status" value="1"/>
</dbReference>
<evidence type="ECO:0000256" key="1">
    <source>
        <dbReference type="ARBA" id="ARBA00001974"/>
    </source>
</evidence>
<dbReference type="FunFam" id="1.10.45.10:FF:000001">
    <property type="entry name" value="D-lactate dehydrogenase mitochondrial"/>
    <property type="match status" value="1"/>
</dbReference>
<dbReference type="InterPro" id="IPR004113">
    <property type="entry name" value="FAD-bd_oxidored_4_C"/>
</dbReference>
<dbReference type="AlphaFoldDB" id="A0A0F5QLA8"/>
<protein>
    <submittedName>
        <fullName evidence="6">2-hydroxyacid dehydrogenase</fullName>
    </submittedName>
</protein>
<gene>
    <name evidence="6" type="ORF">WH87_00645</name>
</gene>
<dbReference type="PATRIC" id="fig|1293439.3.peg.135"/>
<evidence type="ECO:0000256" key="3">
    <source>
        <dbReference type="ARBA" id="ARBA00022630"/>
    </source>
</evidence>
<evidence type="ECO:0000256" key="4">
    <source>
        <dbReference type="ARBA" id="ARBA00022827"/>
    </source>
</evidence>